<gene>
    <name evidence="11" type="ORF">PFL1_06089</name>
</gene>
<evidence type="ECO:0000259" key="10">
    <source>
        <dbReference type="SMART" id="SM00762"/>
    </source>
</evidence>
<dbReference type="EMBL" id="KE361645">
    <property type="protein sequence ID" value="EPQ26441.1"/>
    <property type="molecule type" value="Genomic_DNA"/>
</dbReference>
<dbReference type="KEGG" id="pfp:PFL1_06089"/>
<dbReference type="InterPro" id="IPR048682">
    <property type="entry name" value="COG4"/>
</dbReference>
<dbReference type="InterPro" id="IPR048684">
    <property type="entry name" value="COG4_C"/>
</dbReference>
<feature type="region of interest" description="Disordered" evidence="9">
    <location>
        <begin position="436"/>
        <end position="490"/>
    </location>
</feature>
<dbReference type="SMART" id="SM00762">
    <property type="entry name" value="Cog4"/>
    <property type="match status" value="1"/>
</dbReference>
<reference evidence="11 12" key="1">
    <citation type="journal article" date="2013" name="Plant Cell">
        <title>The transition from a phytopathogenic smut ancestor to an anamorphic biocontrol agent deciphered by comparative whole-genome analysis.</title>
        <authorList>
            <person name="Lefebvre F."/>
            <person name="Joly D.L."/>
            <person name="Labbe C."/>
            <person name="Teichmann B."/>
            <person name="Linning R."/>
            <person name="Belzile F."/>
            <person name="Bakkeren G."/>
            <person name="Belanger R.R."/>
        </authorList>
    </citation>
    <scope>NUCLEOTIDE SEQUENCE [LARGE SCALE GENOMIC DNA]</scope>
    <source>
        <strain evidence="11 12">PF-1</strain>
    </source>
</reference>
<dbReference type="InterPro" id="IPR013167">
    <property type="entry name" value="COG4_M"/>
</dbReference>
<evidence type="ECO:0000256" key="1">
    <source>
        <dbReference type="ARBA" id="ARBA00004395"/>
    </source>
</evidence>
<comment type="similarity">
    <text evidence="2">Belongs to the COG4 family.</text>
</comment>
<evidence type="ECO:0000256" key="3">
    <source>
        <dbReference type="ARBA" id="ARBA00020975"/>
    </source>
</evidence>
<dbReference type="GO" id="GO:0015031">
    <property type="term" value="P:protein transport"/>
    <property type="evidence" value="ECO:0007669"/>
    <property type="project" value="UniProtKB-KW"/>
</dbReference>
<dbReference type="OrthoDB" id="47059at2759"/>
<dbReference type="RefSeq" id="XP_007881818.1">
    <property type="nucleotide sequence ID" value="XM_007883627.1"/>
</dbReference>
<dbReference type="Pfam" id="PF20663">
    <property type="entry name" value="COG4_N"/>
    <property type="match status" value="1"/>
</dbReference>
<protein>
    <recommendedName>
        <fullName evidence="3">Conserved oligomeric Golgi complex subunit 4</fullName>
    </recommendedName>
    <alternativeName>
        <fullName evidence="8">Component of oligomeric Golgi complex 4</fullName>
    </alternativeName>
</protein>
<dbReference type="eggNOG" id="KOG0412">
    <property type="taxonomic scope" value="Eukaryota"/>
</dbReference>
<feature type="compositionally biased region" description="Basic and acidic residues" evidence="9">
    <location>
        <begin position="439"/>
        <end position="466"/>
    </location>
</feature>
<sequence length="853" mass="94466">MAAAAAPAGPATSTFGLEPNGAQHDRADPPEIEDRQTHSEDATPHDLVDPATLTTRSSVLQALAELSTYSASLEDELVSLFEESLPVIDEAKRNVASVAPQVELVKEEAYVLDRRLQESASVAKRISERVRLLDEERKRIALATEWAVKVAELKDALLSLAAAVERRDWDQATTHCIKAMSIDPAITSSKFAAAVIPTAELPEAPDATLLALRQAMLSAFTESFRRATESKDQAEASRFFKLFPQVGWKQEGLDVYSSFAKTMVRERGRAIGESLGSGKAQSPTYFALLLTGLFEHLATLIDMHQPVVDRHYGQGNFGHGVMPGLQDECDRLGLRVLDAWHEDRGIKRKLDEVNSHRFVGGAAAAAAAKSPPPAFRPAFGVPGRTASPAGGRTASSSIDDPSGPDGREIDRILNELAAIGSRWGLYRRFLQDRLQVPDGNHHDGRQRSLAEERKAQASEPLKDFRRPSVSSPRLSLDGAPTGAGQADRDSFEAVEMRDIAAESQLGKQVDEALATVYTTMETWYLRNSLEKAFRIDQPDLQARPYTSSILDDAFYVLRTVLGRVLSTASLRTVSAMFRTVRSVVEEDFIEAIVRKMENTWRSVSGSMAVDGPRKEAATREMRTVFVTYLNVLDISAQYMDRVLGDVGNEQSLARIYGGDELEQTLAIVHSLGSLVNRLKSGLRTEIDQLFTQITRPRLRAILTEAYRDTSYVLDDEGYADAEDRDLVRRRFIKGWEHVFHAFKGIFTESNHNTYVNMALDALLKPWEGMVMGMRFSELGALRFDKDIRGISTFLASQTSLPVREKFTRLQQISYVINLDATEDEGDVYQNAVSSGISWRLSAAEVKSIQALRL</sequence>
<dbReference type="InterPro" id="IPR048680">
    <property type="entry name" value="COG4_N"/>
</dbReference>
<feature type="region of interest" description="Disordered" evidence="9">
    <location>
        <begin position="1"/>
        <end position="49"/>
    </location>
</feature>
<dbReference type="Proteomes" id="UP000053664">
    <property type="component" value="Unassembled WGS sequence"/>
</dbReference>
<dbReference type="Gene3D" id="1.20.58.1970">
    <property type="match status" value="1"/>
</dbReference>
<feature type="compositionally biased region" description="Low complexity" evidence="9">
    <location>
        <begin position="467"/>
        <end position="476"/>
    </location>
</feature>
<evidence type="ECO:0000256" key="5">
    <source>
        <dbReference type="ARBA" id="ARBA00022927"/>
    </source>
</evidence>
<organism evidence="11 12">
    <name type="scientific">Pseudozyma flocculosa PF-1</name>
    <dbReference type="NCBI Taxonomy" id="1277687"/>
    <lineage>
        <taxon>Eukaryota</taxon>
        <taxon>Fungi</taxon>
        <taxon>Dikarya</taxon>
        <taxon>Basidiomycota</taxon>
        <taxon>Ustilaginomycotina</taxon>
        <taxon>Ustilaginomycetes</taxon>
        <taxon>Ustilaginales</taxon>
        <taxon>Ustilaginaceae</taxon>
        <taxon>Pseudozyma</taxon>
    </lineage>
</organism>
<evidence type="ECO:0000256" key="9">
    <source>
        <dbReference type="SAM" id="MobiDB-lite"/>
    </source>
</evidence>
<dbReference type="GeneID" id="19320169"/>
<keyword evidence="4" id="KW-0813">Transport</keyword>
<evidence type="ECO:0000256" key="2">
    <source>
        <dbReference type="ARBA" id="ARBA00009215"/>
    </source>
</evidence>
<feature type="region of interest" description="Disordered" evidence="9">
    <location>
        <begin position="364"/>
        <end position="406"/>
    </location>
</feature>
<evidence type="ECO:0000256" key="4">
    <source>
        <dbReference type="ARBA" id="ARBA00022448"/>
    </source>
</evidence>
<feature type="compositionally biased region" description="Basic and acidic residues" evidence="9">
    <location>
        <begin position="23"/>
        <end position="48"/>
    </location>
</feature>
<evidence type="ECO:0000313" key="11">
    <source>
        <dbReference type="EMBL" id="EPQ26441.1"/>
    </source>
</evidence>
<keyword evidence="6" id="KW-0333">Golgi apparatus</keyword>
<evidence type="ECO:0000313" key="12">
    <source>
        <dbReference type="Proteomes" id="UP000053664"/>
    </source>
</evidence>
<name>A0A061H779_9BASI</name>
<dbReference type="PANTHER" id="PTHR24016:SF0">
    <property type="entry name" value="CONSERVED OLIGOMERIC GOLGI COMPLEX SUBUNIT 4"/>
    <property type="match status" value="1"/>
</dbReference>
<dbReference type="Pfam" id="PF08318">
    <property type="entry name" value="COG4_m"/>
    <property type="match status" value="1"/>
</dbReference>
<dbReference type="AlphaFoldDB" id="A0A061H779"/>
<feature type="compositionally biased region" description="Low complexity" evidence="9">
    <location>
        <begin position="1"/>
        <end position="11"/>
    </location>
</feature>
<dbReference type="PANTHER" id="PTHR24016">
    <property type="entry name" value="CONSERVED OLIGOMERIC GOLGI COMPLEX SUBUNIT 4"/>
    <property type="match status" value="1"/>
</dbReference>
<accession>A0A061H779</accession>
<feature type="compositionally biased region" description="Low complexity" evidence="9">
    <location>
        <begin position="395"/>
        <end position="404"/>
    </location>
</feature>
<feature type="domain" description="COG4 transport protein middle alpha-helical bundle" evidence="10">
    <location>
        <begin position="209"/>
        <end position="597"/>
    </location>
</feature>
<keyword evidence="5" id="KW-0653">Protein transport</keyword>
<evidence type="ECO:0000256" key="8">
    <source>
        <dbReference type="ARBA" id="ARBA00031340"/>
    </source>
</evidence>
<evidence type="ECO:0000256" key="6">
    <source>
        <dbReference type="ARBA" id="ARBA00023034"/>
    </source>
</evidence>
<keyword evidence="7" id="KW-0472">Membrane</keyword>
<dbReference type="GO" id="GO:0000139">
    <property type="term" value="C:Golgi membrane"/>
    <property type="evidence" value="ECO:0007669"/>
    <property type="project" value="UniProtKB-SubCell"/>
</dbReference>
<dbReference type="HOGENOM" id="CLU_014853_3_1_1"/>
<evidence type="ECO:0000256" key="7">
    <source>
        <dbReference type="ARBA" id="ARBA00023136"/>
    </source>
</evidence>
<proteinExistence type="inferred from homology"/>
<comment type="subcellular location">
    <subcellularLocation>
        <location evidence="1">Golgi apparatus membrane</location>
        <topology evidence="1">Peripheral membrane protein</topology>
    </subcellularLocation>
</comment>
<dbReference type="Pfam" id="PF20662">
    <property type="entry name" value="COG4_C"/>
    <property type="match status" value="1"/>
</dbReference>